<dbReference type="InterPro" id="IPR012347">
    <property type="entry name" value="Ferritin-like"/>
</dbReference>
<accession>A0A1M7MLS9</accession>
<evidence type="ECO:0000313" key="2">
    <source>
        <dbReference type="Proteomes" id="UP000184513"/>
    </source>
</evidence>
<protein>
    <submittedName>
        <fullName evidence="1">Ferritin-like domain-containing protein</fullName>
    </submittedName>
</protein>
<dbReference type="EMBL" id="FRCY01000004">
    <property type="protein sequence ID" value="SHM91958.1"/>
    <property type="molecule type" value="Genomic_DNA"/>
</dbReference>
<dbReference type="SUPFAM" id="SSF47240">
    <property type="entry name" value="Ferritin-like"/>
    <property type="match status" value="1"/>
</dbReference>
<dbReference type="Gene3D" id="1.20.1260.10">
    <property type="match status" value="1"/>
</dbReference>
<dbReference type="AlphaFoldDB" id="A0A1M7MLS9"/>
<dbReference type="Pfam" id="PF13668">
    <property type="entry name" value="Ferritin_2"/>
    <property type="match status" value="1"/>
</dbReference>
<reference evidence="1 2" key="1">
    <citation type="submission" date="2016-11" db="EMBL/GenBank/DDBJ databases">
        <authorList>
            <person name="Jaros S."/>
            <person name="Januszkiewicz K."/>
            <person name="Wedrychowicz H."/>
        </authorList>
    </citation>
    <scope>NUCLEOTIDE SEQUENCE [LARGE SCALE GENOMIC DNA]</scope>
    <source>
        <strain evidence="1 2">CGMCC 1.6102</strain>
    </source>
</reference>
<proteinExistence type="predicted"/>
<name>A0A1M7MLS9_9BACT</name>
<keyword evidence="2" id="KW-1185">Reference proteome</keyword>
<sequence length="283" mass="30751">MQINYQNLKTEEAIMNIFKLLKNYDVKPEGIENFISRRDAFEKLLGLGKKAAFAAIPLSLAGVATNNKASAQSATSEDLADVLNFALTLEYLEAEFYTMGLDTNGLIPAGKDHSIIELIKFHEVHHVDLLKTVIDSLGATPVSKPDFDFTAGGAFNPYGDYQQFLALAQAFEDTGVRAYKGQAGNLFSNGDLLTAALQIHSVEARHASEVRRLRGLKGWILQDQRGEAMPAQTQAVYNGEDNLVQGGVDVTTVSLVGADGVTESFDEPLNKNEVLIIAGLFIV</sequence>
<dbReference type="Proteomes" id="UP000184513">
    <property type="component" value="Unassembled WGS sequence"/>
</dbReference>
<dbReference type="STRING" id="388280.SAMN04488057_104375"/>
<evidence type="ECO:0000313" key="1">
    <source>
        <dbReference type="EMBL" id="SHM91958.1"/>
    </source>
</evidence>
<gene>
    <name evidence="1" type="ORF">SAMN04488057_104375</name>
</gene>
<organism evidence="1 2">
    <name type="scientific">Cyclobacterium lianum</name>
    <dbReference type="NCBI Taxonomy" id="388280"/>
    <lineage>
        <taxon>Bacteria</taxon>
        <taxon>Pseudomonadati</taxon>
        <taxon>Bacteroidota</taxon>
        <taxon>Cytophagia</taxon>
        <taxon>Cytophagales</taxon>
        <taxon>Cyclobacteriaceae</taxon>
        <taxon>Cyclobacterium</taxon>
    </lineage>
</organism>
<dbReference type="InterPro" id="IPR009078">
    <property type="entry name" value="Ferritin-like_SF"/>
</dbReference>
<dbReference type="CDD" id="cd00657">
    <property type="entry name" value="Ferritin_like"/>
    <property type="match status" value="1"/>
</dbReference>